<dbReference type="EMBL" id="JAACJO010000001">
    <property type="protein sequence ID" value="KAF5364185.1"/>
    <property type="molecule type" value="Genomic_DNA"/>
</dbReference>
<gene>
    <name evidence="2" type="ORF">D9756_000923</name>
</gene>
<feature type="region of interest" description="Disordered" evidence="1">
    <location>
        <begin position="70"/>
        <end position="89"/>
    </location>
</feature>
<accession>A0A8H5GG72</accession>
<proteinExistence type="predicted"/>
<name>A0A8H5GG72_9AGAR</name>
<dbReference type="AlphaFoldDB" id="A0A8H5GG72"/>
<reference evidence="2 3" key="1">
    <citation type="journal article" date="2020" name="ISME J.">
        <title>Uncovering the hidden diversity of litter-decomposition mechanisms in mushroom-forming fungi.</title>
        <authorList>
            <person name="Floudas D."/>
            <person name="Bentzer J."/>
            <person name="Ahren D."/>
            <person name="Johansson T."/>
            <person name="Persson P."/>
            <person name="Tunlid A."/>
        </authorList>
    </citation>
    <scope>NUCLEOTIDE SEQUENCE [LARGE SCALE GENOMIC DNA]</scope>
    <source>
        <strain evidence="2 3">CBS 146.42</strain>
    </source>
</reference>
<dbReference type="Proteomes" id="UP000559027">
    <property type="component" value="Unassembled WGS sequence"/>
</dbReference>
<sequence length="165" mass="18459">MSLAHHVRPYLQRGACSREQVVYVAISSRLTHAACHTTPDRLPHIGKCASLKPQLRNSISIPIPCCPFNTNSQPTTPSTPRRLNPGLGKENISVVTPQRPPLMKYSSIFLHTFARIAGPPKPRPPKDLPISNIHSSRLSTNLFFLAKHREFRTIALDSRLHRYSG</sequence>
<evidence type="ECO:0000313" key="3">
    <source>
        <dbReference type="Proteomes" id="UP000559027"/>
    </source>
</evidence>
<protein>
    <submittedName>
        <fullName evidence="2">Uncharacterized protein</fullName>
    </submittedName>
</protein>
<feature type="compositionally biased region" description="Low complexity" evidence="1">
    <location>
        <begin position="70"/>
        <end position="80"/>
    </location>
</feature>
<evidence type="ECO:0000313" key="2">
    <source>
        <dbReference type="EMBL" id="KAF5364185.1"/>
    </source>
</evidence>
<evidence type="ECO:0000256" key="1">
    <source>
        <dbReference type="SAM" id="MobiDB-lite"/>
    </source>
</evidence>
<keyword evidence="3" id="KW-1185">Reference proteome</keyword>
<comment type="caution">
    <text evidence="2">The sequence shown here is derived from an EMBL/GenBank/DDBJ whole genome shotgun (WGS) entry which is preliminary data.</text>
</comment>
<organism evidence="2 3">
    <name type="scientific">Leucocoprinus leucothites</name>
    <dbReference type="NCBI Taxonomy" id="201217"/>
    <lineage>
        <taxon>Eukaryota</taxon>
        <taxon>Fungi</taxon>
        <taxon>Dikarya</taxon>
        <taxon>Basidiomycota</taxon>
        <taxon>Agaricomycotina</taxon>
        <taxon>Agaricomycetes</taxon>
        <taxon>Agaricomycetidae</taxon>
        <taxon>Agaricales</taxon>
        <taxon>Agaricineae</taxon>
        <taxon>Agaricaceae</taxon>
        <taxon>Leucocoprinus</taxon>
    </lineage>
</organism>